<dbReference type="PANTHER" id="PTHR43479">
    <property type="entry name" value="ACREF/ENVCD OPERON REPRESSOR-RELATED"/>
    <property type="match status" value="1"/>
</dbReference>
<gene>
    <name evidence="5" type="ORF">SAMN04488137_4732</name>
</gene>
<evidence type="ECO:0000313" key="5">
    <source>
        <dbReference type="EMBL" id="SDN51508.1"/>
    </source>
</evidence>
<keyword evidence="6" id="KW-1185">Reference proteome</keyword>
<keyword evidence="3" id="KW-0812">Transmembrane</keyword>
<protein>
    <submittedName>
        <fullName evidence="5">Transcriptional regulator, TetR family</fullName>
    </submittedName>
</protein>
<evidence type="ECO:0000313" key="6">
    <source>
        <dbReference type="Proteomes" id="UP000199544"/>
    </source>
</evidence>
<dbReference type="Pfam" id="PF00440">
    <property type="entry name" value="TetR_N"/>
    <property type="match status" value="1"/>
</dbReference>
<dbReference type="Gene3D" id="1.10.357.10">
    <property type="entry name" value="Tetracycline Repressor, domain 2"/>
    <property type="match status" value="1"/>
</dbReference>
<dbReference type="OrthoDB" id="9810250at2"/>
<dbReference type="Pfam" id="PF14278">
    <property type="entry name" value="TetR_C_8"/>
    <property type="match status" value="1"/>
</dbReference>
<dbReference type="Proteomes" id="UP000199544">
    <property type="component" value="Unassembled WGS sequence"/>
</dbReference>
<evidence type="ECO:0000256" key="2">
    <source>
        <dbReference type="PROSITE-ProRule" id="PRU00335"/>
    </source>
</evidence>
<evidence type="ECO:0000259" key="4">
    <source>
        <dbReference type="PROSITE" id="PS50977"/>
    </source>
</evidence>
<dbReference type="InterPro" id="IPR050624">
    <property type="entry name" value="HTH-type_Tx_Regulator"/>
</dbReference>
<reference evidence="6" key="1">
    <citation type="submission" date="2016-10" db="EMBL/GenBank/DDBJ databases">
        <authorList>
            <person name="Varghese N."/>
            <person name="Submissions S."/>
        </authorList>
    </citation>
    <scope>NUCLEOTIDE SEQUENCE [LARGE SCALE GENOMIC DNA]</scope>
    <source>
        <strain evidence="6">CGMCC 1.6854</strain>
    </source>
</reference>
<accession>A0A1H0C0S1</accession>
<sequence>MKETKKTDPRILRTRQLIRDAFVQLLQERDIEKITVNSIAERATINRVTFYLHYRDIPDMLEKMADDMIEEIVQALNRSPVDDNAQDGGYWPKMVQFIEHIAEHAEFYKVILAVKRTPIFMERLLILVTDMMEENLEKEGNNSFISKAGIPTDIAMWYVSSALFGTIIGWLRNDMPYSPHYLAKQFYQLLPGKGDKG</sequence>
<keyword evidence="1 2" id="KW-0238">DNA-binding</keyword>
<dbReference type="RefSeq" id="WP_090239063.1">
    <property type="nucleotide sequence ID" value="NZ_FNHW01000006.1"/>
</dbReference>
<proteinExistence type="predicted"/>
<dbReference type="GO" id="GO:0003677">
    <property type="term" value="F:DNA binding"/>
    <property type="evidence" value="ECO:0007669"/>
    <property type="project" value="UniProtKB-UniRule"/>
</dbReference>
<dbReference type="EMBL" id="FNHW01000006">
    <property type="protein sequence ID" value="SDN51508.1"/>
    <property type="molecule type" value="Genomic_DNA"/>
</dbReference>
<organism evidence="5 6">
    <name type="scientific">Fictibacillus solisalsi</name>
    <dbReference type="NCBI Taxonomy" id="459525"/>
    <lineage>
        <taxon>Bacteria</taxon>
        <taxon>Bacillati</taxon>
        <taxon>Bacillota</taxon>
        <taxon>Bacilli</taxon>
        <taxon>Bacillales</taxon>
        <taxon>Fictibacillaceae</taxon>
        <taxon>Fictibacillus</taxon>
    </lineage>
</organism>
<feature type="DNA-binding region" description="H-T-H motif" evidence="2">
    <location>
        <begin position="35"/>
        <end position="54"/>
    </location>
</feature>
<dbReference type="PROSITE" id="PS50977">
    <property type="entry name" value="HTH_TETR_2"/>
    <property type="match status" value="1"/>
</dbReference>
<dbReference type="InterPro" id="IPR039532">
    <property type="entry name" value="TetR_C_Firmicutes"/>
</dbReference>
<keyword evidence="3" id="KW-0472">Membrane</keyword>
<feature type="domain" description="HTH tetR-type" evidence="4">
    <location>
        <begin position="12"/>
        <end position="72"/>
    </location>
</feature>
<dbReference type="PANTHER" id="PTHR43479:SF23">
    <property type="entry name" value="HTH TETR-TYPE DOMAIN-CONTAINING PROTEIN"/>
    <property type="match status" value="1"/>
</dbReference>
<dbReference type="InterPro" id="IPR009057">
    <property type="entry name" value="Homeodomain-like_sf"/>
</dbReference>
<feature type="transmembrane region" description="Helical" evidence="3">
    <location>
        <begin position="154"/>
        <end position="171"/>
    </location>
</feature>
<dbReference type="SUPFAM" id="SSF46689">
    <property type="entry name" value="Homeodomain-like"/>
    <property type="match status" value="1"/>
</dbReference>
<evidence type="ECO:0000256" key="1">
    <source>
        <dbReference type="ARBA" id="ARBA00023125"/>
    </source>
</evidence>
<keyword evidence="3" id="KW-1133">Transmembrane helix</keyword>
<dbReference type="InterPro" id="IPR001647">
    <property type="entry name" value="HTH_TetR"/>
</dbReference>
<name>A0A1H0C0S1_9BACL</name>
<evidence type="ECO:0000256" key="3">
    <source>
        <dbReference type="SAM" id="Phobius"/>
    </source>
</evidence>
<dbReference type="STRING" id="459525.SAMN04488137_4732"/>
<dbReference type="AlphaFoldDB" id="A0A1H0C0S1"/>